<feature type="compositionally biased region" description="Basic and acidic residues" evidence="1">
    <location>
        <begin position="718"/>
        <end position="739"/>
    </location>
</feature>
<feature type="compositionally biased region" description="Basic and acidic residues" evidence="1">
    <location>
        <begin position="588"/>
        <end position="598"/>
    </location>
</feature>
<dbReference type="EMBL" id="FN653252">
    <property type="protein sequence ID" value="CBY17742.1"/>
    <property type="molecule type" value="Genomic_DNA"/>
</dbReference>
<proteinExistence type="predicted"/>
<gene>
    <name evidence="2" type="ORF">GSOID_T00007088001</name>
    <name evidence="3" type="ORF">GSOID_T00029870001</name>
</gene>
<feature type="region of interest" description="Disordered" evidence="1">
    <location>
        <begin position="528"/>
        <end position="685"/>
    </location>
</feature>
<dbReference type="OrthoDB" id="10640820at2759"/>
<dbReference type="Proteomes" id="UP000011014">
    <property type="component" value="Unassembled WGS sequence"/>
</dbReference>
<dbReference type="InParanoid" id="E4XWQ8"/>
<feature type="compositionally biased region" description="Low complexity" evidence="1">
    <location>
        <begin position="9"/>
        <end position="21"/>
    </location>
</feature>
<feature type="region of interest" description="Disordered" evidence="1">
    <location>
        <begin position="360"/>
        <end position="468"/>
    </location>
</feature>
<feature type="compositionally biased region" description="Polar residues" evidence="1">
    <location>
        <begin position="360"/>
        <end position="369"/>
    </location>
</feature>
<dbReference type="Proteomes" id="UP000001307">
    <property type="component" value="Unassembled WGS sequence"/>
</dbReference>
<keyword evidence="4" id="KW-1185">Reference proteome</keyword>
<protein>
    <submittedName>
        <fullName evidence="2">Uncharacterized protein</fullName>
    </submittedName>
</protein>
<feature type="compositionally biased region" description="Basic and acidic residues" evidence="1">
    <location>
        <begin position="146"/>
        <end position="156"/>
    </location>
</feature>
<name>E4XWQ8_OIKDI</name>
<feature type="region of interest" description="Disordered" evidence="1">
    <location>
        <begin position="42"/>
        <end position="116"/>
    </location>
</feature>
<feature type="compositionally biased region" description="Basic and acidic residues" evidence="1">
    <location>
        <begin position="793"/>
        <end position="803"/>
    </location>
</feature>
<feature type="compositionally biased region" description="Basic and acidic residues" evidence="1">
    <location>
        <begin position="197"/>
        <end position="212"/>
    </location>
</feature>
<feature type="compositionally biased region" description="Basic and acidic residues" evidence="1">
    <location>
        <begin position="389"/>
        <end position="399"/>
    </location>
</feature>
<feature type="region of interest" description="Disordered" evidence="1">
    <location>
        <begin position="710"/>
        <end position="803"/>
    </location>
</feature>
<dbReference type="AlphaFoldDB" id="E4XWQ8"/>
<sequence length="835" mass="91837">MSETAQCQDDSTTSTKLLSLTNDDDEAEHAAVIVVESLNEKILNTVDEEPARASPVPMKTEPRQAEVCDEDKDPAEVAGVTSEPDLKKDNDEDENDAPHENFEEEDSDVEEQHLNKNQALEKMVYVDEPVEVIEESTAFQSEDQTLTEKTEKKDGAMSESDEEELSEITTSESIGTKIQELARIVSQAAAENEEEEPKEKKARSEQSEKFEIESDVDPVVAKSAPAQSVIDNNEESEALEALQNIDKKEDTVEAAVTIVEDTIVIHDTTEIIEESAAEELPQEEEEKSEEVASVYAEVISTNLVKEEENEVSALITAKNTALTHDKESDPSMLNVADKVTLHERSIQLVTATMIPSRKSSIQTDFADSSTVEEKEDVSSTNSSTSSASSDHEELEKPEETSSGAVEEQDEATNESPVEPEAIESYGEALATSPEESPLEPTEKMSFSVEATTLELNDSSEQTRPVLEERGQAKKIEIAEEVEMVAKDKEETLSVSEAQSELKESIIEKEEHQASFSLNSDATNSSVETAFSVVENDDTQDSTSPSLANIPSLIEPDSTAEIPEMSDVTSSEAPLVEEKNEEPTEEQEVSAKHDSDIKVDAPATIQEAVEKEVEPLKVSDNDEKSESPVVPEKSEDSSDGDKQIEKEEPITAIEEDENVADTEVIGQSSSDTESEPTVILPESTEAQVEMEEIDLASEIVKEVEERISKSEMEANNLKEVGDKTSKNEETSEPEIEKKPANEIAEEGEVIVQEVLAIITNDEEDPENTPIKPLRSKKSSTSSDNEEASAVAVEQETKNVKDELATPELIEDKLSDVRKIKKNKSRRKRDMVTCKCC</sequence>
<feature type="compositionally biased region" description="Basic and acidic residues" evidence="1">
    <location>
        <begin position="607"/>
        <end position="648"/>
    </location>
</feature>
<evidence type="ECO:0000256" key="1">
    <source>
        <dbReference type="SAM" id="MobiDB-lite"/>
    </source>
</evidence>
<evidence type="ECO:0000313" key="4">
    <source>
        <dbReference type="Proteomes" id="UP000001307"/>
    </source>
</evidence>
<feature type="region of interest" description="Disordered" evidence="1">
    <location>
        <begin position="134"/>
        <end position="214"/>
    </location>
</feature>
<feature type="compositionally biased region" description="Basic and acidic residues" evidence="1">
    <location>
        <begin position="84"/>
        <end position="101"/>
    </location>
</feature>
<feature type="region of interest" description="Disordered" evidence="1">
    <location>
        <begin position="1"/>
        <end position="22"/>
    </location>
</feature>
<feature type="compositionally biased region" description="Polar residues" evidence="1">
    <location>
        <begin position="448"/>
        <end position="462"/>
    </location>
</feature>
<organism evidence="2">
    <name type="scientific">Oikopleura dioica</name>
    <name type="common">Tunicate</name>
    <dbReference type="NCBI Taxonomy" id="34765"/>
    <lineage>
        <taxon>Eukaryota</taxon>
        <taxon>Metazoa</taxon>
        <taxon>Chordata</taxon>
        <taxon>Tunicata</taxon>
        <taxon>Appendicularia</taxon>
        <taxon>Copelata</taxon>
        <taxon>Oikopleuridae</taxon>
        <taxon>Oikopleura</taxon>
    </lineage>
</organism>
<dbReference type="EMBL" id="FN654849">
    <property type="protein sequence ID" value="CBY36830.1"/>
    <property type="molecule type" value="Genomic_DNA"/>
</dbReference>
<evidence type="ECO:0000313" key="3">
    <source>
        <dbReference type="EMBL" id="CBY36830.1"/>
    </source>
</evidence>
<reference evidence="2" key="1">
    <citation type="journal article" date="2010" name="Science">
        <title>Plasticity of animal genome architecture unmasked by rapid evolution of a pelagic tunicate.</title>
        <authorList>
            <person name="Denoeud F."/>
            <person name="Henriet S."/>
            <person name="Mungpakdee S."/>
            <person name="Aury J.M."/>
            <person name="Da Silva C."/>
            <person name="Brinkmann H."/>
            <person name="Mikhaleva J."/>
            <person name="Olsen L.C."/>
            <person name="Jubin C."/>
            <person name="Canestro C."/>
            <person name="Bouquet J.M."/>
            <person name="Danks G."/>
            <person name="Poulain J."/>
            <person name="Campsteijn C."/>
            <person name="Adamski M."/>
            <person name="Cross I."/>
            <person name="Yadetie F."/>
            <person name="Muffato M."/>
            <person name="Louis A."/>
            <person name="Butcher S."/>
            <person name="Tsagkogeorga G."/>
            <person name="Konrad A."/>
            <person name="Singh S."/>
            <person name="Jensen M.F."/>
            <person name="Cong E.H."/>
            <person name="Eikeseth-Otteraa H."/>
            <person name="Noel B."/>
            <person name="Anthouard V."/>
            <person name="Porcel B.M."/>
            <person name="Kachouri-Lafond R."/>
            <person name="Nishino A."/>
            <person name="Ugolini M."/>
            <person name="Chourrout P."/>
            <person name="Nishida H."/>
            <person name="Aasland R."/>
            <person name="Huzurbazar S."/>
            <person name="Westhof E."/>
            <person name="Delsuc F."/>
            <person name="Lehrach H."/>
            <person name="Reinhardt R."/>
            <person name="Weissenbach J."/>
            <person name="Roy S.W."/>
            <person name="Artiguenave F."/>
            <person name="Postlethwait J.H."/>
            <person name="Manak J.R."/>
            <person name="Thompson E.M."/>
            <person name="Jaillon O."/>
            <person name="Du Pasquier L."/>
            <person name="Boudinot P."/>
            <person name="Liberles D.A."/>
            <person name="Volff J.N."/>
            <person name="Philippe H."/>
            <person name="Lenhard B."/>
            <person name="Roest Crollius H."/>
            <person name="Wincker P."/>
            <person name="Chourrout D."/>
        </authorList>
    </citation>
    <scope>NUCLEOTIDE SEQUENCE [LARGE SCALE GENOMIC DNA]</scope>
</reference>
<accession>E4XWQ8</accession>
<feature type="compositionally biased region" description="Low complexity" evidence="1">
    <location>
        <begin position="378"/>
        <end position="388"/>
    </location>
</feature>
<evidence type="ECO:0000313" key="2">
    <source>
        <dbReference type="EMBL" id="CBY17742.1"/>
    </source>
</evidence>